<protein>
    <recommendedName>
        <fullName evidence="2">TMEM181 GOLD domain-containing protein</fullName>
    </recommendedName>
</protein>
<organism evidence="3 4">
    <name type="scientific">Ciona intestinalis</name>
    <name type="common">Transparent sea squirt</name>
    <name type="synonym">Ascidia intestinalis</name>
    <dbReference type="NCBI Taxonomy" id="7719"/>
    <lineage>
        <taxon>Eukaryota</taxon>
        <taxon>Metazoa</taxon>
        <taxon>Chordata</taxon>
        <taxon>Tunicata</taxon>
        <taxon>Ascidiacea</taxon>
        <taxon>Phlebobranchia</taxon>
        <taxon>Cionidae</taxon>
        <taxon>Ciona</taxon>
    </lineage>
</organism>
<reference evidence="4" key="1">
    <citation type="journal article" date="2002" name="Science">
        <title>The draft genome of Ciona intestinalis: insights into chordate and vertebrate origins.</title>
        <authorList>
            <person name="Dehal P."/>
            <person name="Satou Y."/>
            <person name="Campbell R.K."/>
            <person name="Chapman J."/>
            <person name="Degnan B."/>
            <person name="De Tomaso A."/>
            <person name="Davidson B."/>
            <person name="Di Gregorio A."/>
            <person name="Gelpke M."/>
            <person name="Goodstein D.M."/>
            <person name="Harafuji N."/>
            <person name="Hastings K.E."/>
            <person name="Ho I."/>
            <person name="Hotta K."/>
            <person name="Huang W."/>
            <person name="Kawashima T."/>
            <person name="Lemaire P."/>
            <person name="Martinez D."/>
            <person name="Meinertzhagen I.A."/>
            <person name="Necula S."/>
            <person name="Nonaka M."/>
            <person name="Putnam N."/>
            <person name="Rash S."/>
            <person name="Saiga H."/>
            <person name="Satake M."/>
            <person name="Terry A."/>
            <person name="Yamada L."/>
            <person name="Wang H.G."/>
            <person name="Awazu S."/>
            <person name="Azumi K."/>
            <person name="Boore J."/>
            <person name="Branno M."/>
            <person name="Chin-Bow S."/>
            <person name="DeSantis R."/>
            <person name="Doyle S."/>
            <person name="Francino P."/>
            <person name="Keys D.N."/>
            <person name="Haga S."/>
            <person name="Hayashi H."/>
            <person name="Hino K."/>
            <person name="Imai K.S."/>
            <person name="Inaba K."/>
            <person name="Kano S."/>
            <person name="Kobayashi K."/>
            <person name="Kobayashi M."/>
            <person name="Lee B.I."/>
            <person name="Makabe K.W."/>
            <person name="Manohar C."/>
            <person name="Matassi G."/>
            <person name="Medina M."/>
            <person name="Mochizuki Y."/>
            <person name="Mount S."/>
            <person name="Morishita T."/>
            <person name="Miura S."/>
            <person name="Nakayama A."/>
            <person name="Nishizaka S."/>
            <person name="Nomoto H."/>
            <person name="Ohta F."/>
            <person name="Oishi K."/>
            <person name="Rigoutsos I."/>
            <person name="Sano M."/>
            <person name="Sasaki A."/>
            <person name="Sasakura Y."/>
            <person name="Shoguchi E."/>
            <person name="Shin-i T."/>
            <person name="Spagnuolo A."/>
            <person name="Stainier D."/>
            <person name="Suzuki M.M."/>
            <person name="Tassy O."/>
            <person name="Takatori N."/>
            <person name="Tokuoka M."/>
            <person name="Yagi K."/>
            <person name="Yoshizaki F."/>
            <person name="Wada S."/>
            <person name="Zhang C."/>
            <person name="Hyatt P.D."/>
            <person name="Larimer F."/>
            <person name="Detter C."/>
            <person name="Doggett N."/>
            <person name="Glavina T."/>
            <person name="Hawkins T."/>
            <person name="Richardson P."/>
            <person name="Lucas S."/>
            <person name="Kohara Y."/>
            <person name="Levine M."/>
            <person name="Satoh N."/>
            <person name="Rokhsar D.S."/>
        </authorList>
    </citation>
    <scope>NUCLEOTIDE SEQUENCE [LARGE SCALE GENOMIC DNA]</scope>
</reference>
<dbReference type="PANTHER" id="PTHR31918:SF1">
    <property type="entry name" value="TRANSMEMBRANE PROTEIN 181"/>
    <property type="match status" value="1"/>
</dbReference>
<dbReference type="HOGENOM" id="CLU_1135679_0_0_1"/>
<dbReference type="InterPro" id="IPR040416">
    <property type="entry name" value="TMEM181"/>
</dbReference>
<reference evidence="3" key="4">
    <citation type="submission" date="2025-09" db="UniProtKB">
        <authorList>
            <consortium name="Ensembl"/>
        </authorList>
    </citation>
    <scope>IDENTIFICATION</scope>
</reference>
<feature type="transmembrane region" description="Helical" evidence="1">
    <location>
        <begin position="185"/>
        <end position="206"/>
    </location>
</feature>
<keyword evidence="4" id="KW-1185">Reference proteome</keyword>
<evidence type="ECO:0000259" key="2">
    <source>
        <dbReference type="Pfam" id="PF21885"/>
    </source>
</evidence>
<dbReference type="Pfam" id="PF21885">
    <property type="entry name" value="TMEM181_GOLD"/>
    <property type="match status" value="1"/>
</dbReference>
<dbReference type="STRING" id="7719.ENSCINP00000032436"/>
<reference evidence="3" key="2">
    <citation type="journal article" date="2008" name="Genome Biol.">
        <title>Improved genome assembly and evidence-based global gene model set for the chordate Ciona intestinalis: new insight into intron and operon populations.</title>
        <authorList>
            <person name="Satou Y."/>
            <person name="Mineta K."/>
            <person name="Ogasawara M."/>
            <person name="Sasakura Y."/>
            <person name="Shoguchi E."/>
            <person name="Ueno K."/>
            <person name="Yamada L."/>
            <person name="Matsumoto J."/>
            <person name="Wasserscheid J."/>
            <person name="Dewar K."/>
            <person name="Wiley G.B."/>
            <person name="Macmil S.L."/>
            <person name="Roe B.A."/>
            <person name="Zeller R.W."/>
            <person name="Hastings K.E."/>
            <person name="Lemaire P."/>
            <person name="Lindquist E."/>
            <person name="Endo T."/>
            <person name="Hotta K."/>
            <person name="Inaba K."/>
        </authorList>
    </citation>
    <scope>NUCLEOTIDE SEQUENCE [LARGE SCALE GENOMIC DNA]</scope>
    <source>
        <strain evidence="3">wild type</strain>
    </source>
</reference>
<dbReference type="OMA" id="QIWLLAN"/>
<accession>H2XS02</accession>
<sequence length="209" mass="23471">MDSSIQMRLYSLSKRQFVLVFFTFIAGFLLSVFTGFAGPAIISTTHVNTSHLSEPPTSIASGPFKFFSPVLSTFNQQIWLLANLHIQNPTGATFGQPFQLSVTMFAIGEDGAGSAGLSVHVRERTLLCHGQGWCEPIVVLHLGYLEYTKFRVSVSFDGLQNISYPVNDVQFEFKTYNPVFTQVEVWFRFAFLVATFIVTCLFAHTLRKY</sequence>
<feature type="domain" description="TMEM181 GOLD" evidence="2">
    <location>
        <begin position="62"/>
        <end position="176"/>
    </location>
</feature>
<dbReference type="EMBL" id="EAAA01002294">
    <property type="status" value="NOT_ANNOTATED_CDS"/>
    <property type="molecule type" value="Genomic_DNA"/>
</dbReference>
<dbReference type="Proteomes" id="UP000008144">
    <property type="component" value="Chromosome 6"/>
</dbReference>
<evidence type="ECO:0000313" key="4">
    <source>
        <dbReference type="Proteomes" id="UP000008144"/>
    </source>
</evidence>
<dbReference type="InParanoid" id="H2XS02"/>
<keyword evidence="1" id="KW-1133">Transmembrane helix</keyword>
<dbReference type="InterPro" id="IPR054077">
    <property type="entry name" value="TMEM181_GOLD"/>
</dbReference>
<dbReference type="PANTHER" id="PTHR31918">
    <property type="entry name" value="TRANSMEMBRANE PROTEIN 181"/>
    <property type="match status" value="1"/>
</dbReference>
<reference evidence="3" key="3">
    <citation type="submission" date="2025-08" db="UniProtKB">
        <authorList>
            <consortium name="Ensembl"/>
        </authorList>
    </citation>
    <scope>IDENTIFICATION</scope>
</reference>
<proteinExistence type="predicted"/>
<name>H2XS02_CIOIN</name>
<dbReference type="GeneTree" id="ENSGT00390000007183"/>
<keyword evidence="1" id="KW-0812">Transmembrane</keyword>
<keyword evidence="1" id="KW-0472">Membrane</keyword>
<dbReference type="GO" id="GO:0015643">
    <property type="term" value="F:toxic substance binding"/>
    <property type="evidence" value="ECO:0007669"/>
    <property type="project" value="InterPro"/>
</dbReference>
<dbReference type="AlphaFoldDB" id="H2XS02"/>
<evidence type="ECO:0000313" key="3">
    <source>
        <dbReference type="Ensembl" id="ENSCINP00000032436.1"/>
    </source>
</evidence>
<dbReference type="Ensembl" id="ENSCINT00000033465.1">
    <property type="protein sequence ID" value="ENSCINP00000032436.1"/>
    <property type="gene ID" value="ENSCING00000020717.1"/>
</dbReference>
<evidence type="ECO:0000256" key="1">
    <source>
        <dbReference type="SAM" id="Phobius"/>
    </source>
</evidence>